<keyword evidence="7" id="KW-1185">Reference proteome</keyword>
<evidence type="ECO:0000256" key="1">
    <source>
        <dbReference type="ARBA" id="ARBA00009437"/>
    </source>
</evidence>
<dbReference type="InterPro" id="IPR000847">
    <property type="entry name" value="LysR_HTH_N"/>
</dbReference>
<dbReference type="SUPFAM" id="SSF46785">
    <property type="entry name" value="Winged helix' DNA-binding domain"/>
    <property type="match status" value="1"/>
</dbReference>
<feature type="domain" description="HTH lysR-type" evidence="5">
    <location>
        <begin position="17"/>
        <end position="74"/>
    </location>
</feature>
<keyword evidence="4" id="KW-0804">Transcription</keyword>
<keyword evidence="2" id="KW-0805">Transcription regulation</keyword>
<accession>A0A4Q7VC78</accession>
<dbReference type="PANTHER" id="PTHR30419">
    <property type="entry name" value="HTH-TYPE TRANSCRIPTIONAL REGULATOR YBHD"/>
    <property type="match status" value="1"/>
</dbReference>
<dbReference type="GO" id="GO:0005829">
    <property type="term" value="C:cytosol"/>
    <property type="evidence" value="ECO:0007669"/>
    <property type="project" value="TreeGrafter"/>
</dbReference>
<organism evidence="6 7">
    <name type="scientific">Advenella incenata</name>
    <dbReference type="NCBI Taxonomy" id="267800"/>
    <lineage>
        <taxon>Bacteria</taxon>
        <taxon>Pseudomonadati</taxon>
        <taxon>Pseudomonadota</taxon>
        <taxon>Betaproteobacteria</taxon>
        <taxon>Burkholderiales</taxon>
        <taxon>Alcaligenaceae</taxon>
    </lineage>
</organism>
<keyword evidence="3" id="KW-0238">DNA-binding</keyword>
<dbReference type="InterPro" id="IPR005119">
    <property type="entry name" value="LysR_subst-bd"/>
</dbReference>
<evidence type="ECO:0000256" key="2">
    <source>
        <dbReference type="ARBA" id="ARBA00023015"/>
    </source>
</evidence>
<reference evidence="6 7" key="1">
    <citation type="submission" date="2019-02" db="EMBL/GenBank/DDBJ databases">
        <title>Genomic Encyclopedia of Type Strains, Phase IV (KMG-IV): sequencing the most valuable type-strain genomes for metagenomic binning, comparative biology and taxonomic classification.</title>
        <authorList>
            <person name="Goeker M."/>
        </authorList>
    </citation>
    <scope>NUCLEOTIDE SEQUENCE [LARGE SCALE GENOMIC DNA]</scope>
    <source>
        <strain evidence="6 7">DSM 23814</strain>
    </source>
</reference>
<dbReference type="Pfam" id="PF03466">
    <property type="entry name" value="LysR_substrate"/>
    <property type="match status" value="1"/>
</dbReference>
<proteinExistence type="inferred from homology"/>
<dbReference type="PROSITE" id="PS50931">
    <property type="entry name" value="HTH_LYSR"/>
    <property type="match status" value="1"/>
</dbReference>
<dbReference type="GO" id="GO:0003677">
    <property type="term" value="F:DNA binding"/>
    <property type="evidence" value="ECO:0007669"/>
    <property type="project" value="UniProtKB-KW"/>
</dbReference>
<name>A0A4Q7VC78_9BURK</name>
<evidence type="ECO:0000256" key="4">
    <source>
        <dbReference type="ARBA" id="ARBA00023163"/>
    </source>
</evidence>
<dbReference type="InterPro" id="IPR036390">
    <property type="entry name" value="WH_DNA-bd_sf"/>
</dbReference>
<sequence length="328" mass="36536">MNTPTADTLEHRLAGRLKMRHLTLLLHIGELGALTRVAQQMGTSQPAVTHALAELEDMFGVPLFERTGRGMTPTAAGKVLLTRARSMLHDVSALSREMTAVNAGRVAHLHVGAIPFIPGQMLSAALERTLPDRQRMTVTIHDGTSRSLMTMLREHALDFVIGRASASLDMTGLQQEVLYYQSPRLITNRELAARLGQRRADWRHLAELDWILEPAPAPLREQVADMFLSAGVVPPQPLIESLSAKLTGEIIAARDHVVSIVPNDIAEELVRIAGVAVVPWSLQWTLSPIALFSLKDRHKRDVDTRFIQSLKDYCVKHRSAYSQERYQY</sequence>
<dbReference type="PRINTS" id="PR00039">
    <property type="entry name" value="HTHLYSR"/>
</dbReference>
<evidence type="ECO:0000313" key="6">
    <source>
        <dbReference type="EMBL" id="RZT94305.1"/>
    </source>
</evidence>
<dbReference type="Gene3D" id="1.10.10.10">
    <property type="entry name" value="Winged helix-like DNA-binding domain superfamily/Winged helix DNA-binding domain"/>
    <property type="match status" value="1"/>
</dbReference>
<dbReference type="Gene3D" id="3.40.190.290">
    <property type="match status" value="1"/>
</dbReference>
<evidence type="ECO:0000259" key="5">
    <source>
        <dbReference type="PROSITE" id="PS50931"/>
    </source>
</evidence>
<dbReference type="EMBL" id="SHKO01000002">
    <property type="protein sequence ID" value="RZT94305.1"/>
    <property type="molecule type" value="Genomic_DNA"/>
</dbReference>
<comment type="similarity">
    <text evidence="1">Belongs to the LysR transcriptional regulatory family.</text>
</comment>
<gene>
    <name evidence="6" type="ORF">EV681_2723</name>
</gene>
<dbReference type="Proteomes" id="UP000293398">
    <property type="component" value="Unassembled WGS sequence"/>
</dbReference>
<dbReference type="AlphaFoldDB" id="A0A4Q7VC78"/>
<dbReference type="SUPFAM" id="SSF53850">
    <property type="entry name" value="Periplasmic binding protein-like II"/>
    <property type="match status" value="1"/>
</dbReference>
<comment type="caution">
    <text evidence="6">The sequence shown here is derived from an EMBL/GenBank/DDBJ whole genome shotgun (WGS) entry which is preliminary data.</text>
</comment>
<evidence type="ECO:0000256" key="3">
    <source>
        <dbReference type="ARBA" id="ARBA00023125"/>
    </source>
</evidence>
<dbReference type="InterPro" id="IPR050950">
    <property type="entry name" value="HTH-type_LysR_regulators"/>
</dbReference>
<dbReference type="Pfam" id="PF00126">
    <property type="entry name" value="HTH_1"/>
    <property type="match status" value="1"/>
</dbReference>
<dbReference type="PANTHER" id="PTHR30419:SF8">
    <property type="entry name" value="NITROGEN ASSIMILATION TRANSCRIPTIONAL ACTIVATOR-RELATED"/>
    <property type="match status" value="1"/>
</dbReference>
<dbReference type="GO" id="GO:0003700">
    <property type="term" value="F:DNA-binding transcription factor activity"/>
    <property type="evidence" value="ECO:0007669"/>
    <property type="project" value="InterPro"/>
</dbReference>
<protein>
    <submittedName>
        <fullName evidence="6">LysR family transcriptional regulator</fullName>
    </submittedName>
</protein>
<evidence type="ECO:0000313" key="7">
    <source>
        <dbReference type="Proteomes" id="UP000293398"/>
    </source>
</evidence>
<dbReference type="InterPro" id="IPR036388">
    <property type="entry name" value="WH-like_DNA-bd_sf"/>
</dbReference>